<accession>A0A917J9Q7</accession>
<keyword evidence="3" id="KW-1185">Reference proteome</keyword>
<name>A0A917J9Q7_9SPHI</name>
<evidence type="ECO:0000313" key="2">
    <source>
        <dbReference type="EMBL" id="GGI50712.1"/>
    </source>
</evidence>
<keyword evidence="1" id="KW-0812">Transmembrane</keyword>
<gene>
    <name evidence="2" type="ORF">GCM10011425_19240</name>
</gene>
<protein>
    <submittedName>
        <fullName evidence="2">Uncharacterized protein</fullName>
    </submittedName>
</protein>
<dbReference type="Proteomes" id="UP000662074">
    <property type="component" value="Unassembled WGS sequence"/>
</dbReference>
<evidence type="ECO:0000313" key="3">
    <source>
        <dbReference type="Proteomes" id="UP000662074"/>
    </source>
</evidence>
<sequence>MVVVGVVDMVDDESVAVLSPLPLAARSELHPAATDAMIAVIKAKLKNCFFIGFRYLLNLITGIILILFKLYLK</sequence>
<organism evidence="2 3">
    <name type="scientific">Mucilaginibacter galii</name>
    <dbReference type="NCBI Taxonomy" id="2005073"/>
    <lineage>
        <taxon>Bacteria</taxon>
        <taxon>Pseudomonadati</taxon>
        <taxon>Bacteroidota</taxon>
        <taxon>Sphingobacteriia</taxon>
        <taxon>Sphingobacteriales</taxon>
        <taxon>Sphingobacteriaceae</taxon>
        <taxon>Mucilaginibacter</taxon>
    </lineage>
</organism>
<keyword evidence="1" id="KW-0472">Membrane</keyword>
<dbReference type="AlphaFoldDB" id="A0A917J9Q7"/>
<reference evidence="2" key="2">
    <citation type="submission" date="2020-09" db="EMBL/GenBank/DDBJ databases">
        <authorList>
            <person name="Sun Q."/>
            <person name="Sedlacek I."/>
        </authorList>
    </citation>
    <scope>NUCLEOTIDE SEQUENCE</scope>
    <source>
        <strain evidence="2">CCM 8711</strain>
    </source>
</reference>
<comment type="caution">
    <text evidence="2">The sequence shown here is derived from an EMBL/GenBank/DDBJ whole genome shotgun (WGS) entry which is preliminary data.</text>
</comment>
<feature type="transmembrane region" description="Helical" evidence="1">
    <location>
        <begin position="55"/>
        <end position="72"/>
    </location>
</feature>
<keyword evidence="1" id="KW-1133">Transmembrane helix</keyword>
<dbReference type="EMBL" id="BMDO01000004">
    <property type="protein sequence ID" value="GGI50712.1"/>
    <property type="molecule type" value="Genomic_DNA"/>
</dbReference>
<proteinExistence type="predicted"/>
<reference evidence="2" key="1">
    <citation type="journal article" date="2014" name="Int. J. Syst. Evol. Microbiol.">
        <title>Complete genome sequence of Corynebacterium casei LMG S-19264T (=DSM 44701T), isolated from a smear-ripened cheese.</title>
        <authorList>
            <consortium name="US DOE Joint Genome Institute (JGI-PGF)"/>
            <person name="Walter F."/>
            <person name="Albersmeier A."/>
            <person name="Kalinowski J."/>
            <person name="Ruckert C."/>
        </authorList>
    </citation>
    <scope>NUCLEOTIDE SEQUENCE</scope>
    <source>
        <strain evidence="2">CCM 8711</strain>
    </source>
</reference>
<evidence type="ECO:0000256" key="1">
    <source>
        <dbReference type="SAM" id="Phobius"/>
    </source>
</evidence>